<dbReference type="AlphaFoldDB" id="A0A5B8XJJ7"/>
<evidence type="ECO:0000313" key="4">
    <source>
        <dbReference type="Proteomes" id="UP000321595"/>
    </source>
</evidence>
<dbReference type="RefSeq" id="WP_146956461.1">
    <property type="nucleotide sequence ID" value="NZ_CP042467.1"/>
</dbReference>
<name>A0A5B8XJJ7_9DELT</name>
<dbReference type="CDD" id="cd00060">
    <property type="entry name" value="FHA"/>
    <property type="match status" value="1"/>
</dbReference>
<accession>A0A5B8XJJ7</accession>
<dbReference type="PROSITE" id="PS50006">
    <property type="entry name" value="FHA_DOMAIN"/>
    <property type="match status" value="1"/>
</dbReference>
<feature type="region of interest" description="Disordered" evidence="1">
    <location>
        <begin position="35"/>
        <end position="55"/>
    </location>
</feature>
<feature type="domain" description="FHA" evidence="2">
    <location>
        <begin position="212"/>
        <end position="269"/>
    </location>
</feature>
<reference evidence="3 4" key="1">
    <citation type="submission" date="2019-08" db="EMBL/GenBank/DDBJ databases">
        <authorList>
            <person name="Liang Q."/>
        </authorList>
    </citation>
    <scope>NUCLEOTIDE SEQUENCE [LARGE SCALE GENOMIC DNA]</scope>
    <source>
        <strain evidence="3 4">V1718</strain>
    </source>
</reference>
<feature type="compositionally biased region" description="Polar residues" evidence="1">
    <location>
        <begin position="46"/>
        <end position="55"/>
    </location>
</feature>
<proteinExistence type="predicted"/>
<dbReference type="Proteomes" id="UP000321595">
    <property type="component" value="Chromosome"/>
</dbReference>
<dbReference type="EMBL" id="CP042467">
    <property type="protein sequence ID" value="QED25674.1"/>
    <property type="molecule type" value="Genomic_DNA"/>
</dbReference>
<evidence type="ECO:0000256" key="1">
    <source>
        <dbReference type="SAM" id="MobiDB-lite"/>
    </source>
</evidence>
<keyword evidence="4" id="KW-1185">Reference proteome</keyword>
<evidence type="ECO:0000259" key="2">
    <source>
        <dbReference type="PROSITE" id="PS50006"/>
    </source>
</evidence>
<dbReference type="Pfam" id="PF00498">
    <property type="entry name" value="FHA"/>
    <property type="match status" value="1"/>
</dbReference>
<evidence type="ECO:0000313" key="3">
    <source>
        <dbReference type="EMBL" id="QED25674.1"/>
    </source>
</evidence>
<dbReference type="OrthoDB" id="5495813at2"/>
<dbReference type="KEGG" id="bbae:FRD01_00020"/>
<dbReference type="InterPro" id="IPR000253">
    <property type="entry name" value="FHA_dom"/>
</dbReference>
<dbReference type="InterPro" id="IPR008984">
    <property type="entry name" value="SMAD_FHA_dom_sf"/>
</dbReference>
<protein>
    <submittedName>
        <fullName evidence="3">FHA domain-containing protein</fullName>
    </submittedName>
</protein>
<feature type="region of interest" description="Disordered" evidence="1">
    <location>
        <begin position="105"/>
        <end position="157"/>
    </location>
</feature>
<sequence>MSDFVLCPVCETENALDATHCEVCGERLVAAAEGEEVAPEESVSSMISEEATSADTEFVAEEVEEGGFGLMGGSDILYSPLTGEAYHPGSPEFEEGFGPMGEELVPTPPESLPEADLSAPEESEATGSGFDHEYADDFATDNDEGTGAASESESDVPLVSRASAAFQAAFPIKEKAKPSLEPLPVPGTSSATLTLYVNKAPVHTYSIDTDETLIGRRDPRADAFPEFDLSEWDADAHVSRKHAYLYRQNKNYTLYVVSNSGTQVNSDLLNLGDRRALKSGDVIILAGRFAMKFEIPDA</sequence>
<dbReference type="SUPFAM" id="SSF49879">
    <property type="entry name" value="SMAD/FHA domain"/>
    <property type="match status" value="1"/>
</dbReference>
<organism evidence="3 4">
    <name type="scientific">Microvenator marinus</name>
    <dbReference type="NCBI Taxonomy" id="2600177"/>
    <lineage>
        <taxon>Bacteria</taxon>
        <taxon>Deltaproteobacteria</taxon>
        <taxon>Bradymonadales</taxon>
        <taxon>Microvenatoraceae</taxon>
        <taxon>Microvenator</taxon>
    </lineage>
</organism>
<dbReference type="Gene3D" id="2.60.200.20">
    <property type="match status" value="1"/>
</dbReference>
<gene>
    <name evidence="3" type="ORF">FRD01_00020</name>
</gene>